<evidence type="ECO:0008006" key="4">
    <source>
        <dbReference type="Google" id="ProtNLM"/>
    </source>
</evidence>
<evidence type="ECO:0000256" key="1">
    <source>
        <dbReference type="SAM" id="SignalP"/>
    </source>
</evidence>
<gene>
    <name evidence="2" type="ORF">NCTC10797_00022</name>
</gene>
<keyword evidence="1" id="KW-0732">Signal</keyword>
<proteinExistence type="predicted"/>
<sequence>MKIPALLMPATLLAAALTGTACTTSPPNGPGGTSCAAVKFDPPFDAVEACSAEAVLVAAVTAIFDYRPSEQRDQRAAFRSARPLMTGEFATRAEQAALAWAPITTSDWQHWATYATPITTTVRLTGDDHPPDIPTSVQRVLAVELQPAGQPGIGFAVYGHATRTDHEKGWLLADLGVRS</sequence>
<dbReference type="AlphaFoldDB" id="A0A4V6YTA7"/>
<feature type="signal peptide" evidence="1">
    <location>
        <begin position="1"/>
        <end position="21"/>
    </location>
</feature>
<name>A0A4V6YTA7_9NOCA</name>
<evidence type="ECO:0000313" key="2">
    <source>
        <dbReference type="EMBL" id="VFA96273.1"/>
    </source>
</evidence>
<dbReference type="Proteomes" id="UP000290439">
    <property type="component" value="Chromosome"/>
</dbReference>
<evidence type="ECO:0000313" key="3">
    <source>
        <dbReference type="Proteomes" id="UP000290439"/>
    </source>
</evidence>
<accession>A0A4V6YTA7</accession>
<organism evidence="2 3">
    <name type="scientific">Nocardia cyriacigeorgica</name>
    <dbReference type="NCBI Taxonomy" id="135487"/>
    <lineage>
        <taxon>Bacteria</taxon>
        <taxon>Bacillati</taxon>
        <taxon>Actinomycetota</taxon>
        <taxon>Actinomycetes</taxon>
        <taxon>Mycobacteriales</taxon>
        <taxon>Nocardiaceae</taxon>
        <taxon>Nocardia</taxon>
    </lineage>
</organism>
<dbReference type="EMBL" id="LR215973">
    <property type="protein sequence ID" value="VFA96273.1"/>
    <property type="molecule type" value="Genomic_DNA"/>
</dbReference>
<dbReference type="PROSITE" id="PS51257">
    <property type="entry name" value="PROKAR_LIPOPROTEIN"/>
    <property type="match status" value="1"/>
</dbReference>
<reference evidence="2 3" key="1">
    <citation type="submission" date="2019-02" db="EMBL/GenBank/DDBJ databases">
        <authorList>
            <consortium name="Pathogen Informatics"/>
        </authorList>
    </citation>
    <scope>NUCLEOTIDE SEQUENCE [LARGE SCALE GENOMIC DNA]</scope>
    <source>
        <strain evidence="2 3">3012STDY6756504</strain>
    </source>
</reference>
<protein>
    <recommendedName>
        <fullName evidence="4">Lipoprotein</fullName>
    </recommendedName>
</protein>
<feature type="chain" id="PRO_5038686216" description="Lipoprotein" evidence="1">
    <location>
        <begin position="22"/>
        <end position="179"/>
    </location>
</feature>